<dbReference type="Gene3D" id="3.10.350.10">
    <property type="entry name" value="LysM domain"/>
    <property type="match status" value="1"/>
</dbReference>
<dbReference type="InterPro" id="IPR045030">
    <property type="entry name" value="LYSM1-4"/>
</dbReference>
<protein>
    <recommendedName>
        <fullName evidence="3">LysM domain-containing protein</fullName>
    </recommendedName>
</protein>
<dbReference type="Pfam" id="PF01476">
    <property type="entry name" value="LysM"/>
    <property type="match status" value="1"/>
</dbReference>
<dbReference type="SUPFAM" id="SSF54106">
    <property type="entry name" value="LysM domain"/>
    <property type="match status" value="1"/>
</dbReference>
<name>A0A1A9WMU1_9MUSC</name>
<dbReference type="InterPro" id="IPR018392">
    <property type="entry name" value="LysM"/>
</dbReference>
<keyword evidence="2" id="KW-0812">Transmembrane</keyword>
<evidence type="ECO:0000313" key="4">
    <source>
        <dbReference type="EnsemblMetazoa" id="GBRI025436-PA"/>
    </source>
</evidence>
<dbReference type="PROSITE" id="PS51782">
    <property type="entry name" value="LYSM"/>
    <property type="match status" value="1"/>
</dbReference>
<organism evidence="4 5">
    <name type="scientific">Glossina brevipalpis</name>
    <dbReference type="NCBI Taxonomy" id="37001"/>
    <lineage>
        <taxon>Eukaryota</taxon>
        <taxon>Metazoa</taxon>
        <taxon>Ecdysozoa</taxon>
        <taxon>Arthropoda</taxon>
        <taxon>Hexapoda</taxon>
        <taxon>Insecta</taxon>
        <taxon>Pterygota</taxon>
        <taxon>Neoptera</taxon>
        <taxon>Endopterygota</taxon>
        <taxon>Diptera</taxon>
        <taxon>Brachycera</taxon>
        <taxon>Muscomorpha</taxon>
        <taxon>Hippoboscoidea</taxon>
        <taxon>Glossinidae</taxon>
        <taxon>Glossina</taxon>
    </lineage>
</organism>
<proteinExistence type="predicted"/>
<dbReference type="CDD" id="cd00118">
    <property type="entry name" value="LysM"/>
    <property type="match status" value="1"/>
</dbReference>
<evidence type="ECO:0000256" key="2">
    <source>
        <dbReference type="SAM" id="Phobius"/>
    </source>
</evidence>
<reference evidence="4" key="2">
    <citation type="submission" date="2020-05" db="UniProtKB">
        <authorList>
            <consortium name="EnsemblMetazoa"/>
        </authorList>
    </citation>
    <scope>IDENTIFICATION</scope>
    <source>
        <strain evidence="4">IAEA</strain>
    </source>
</reference>
<evidence type="ECO:0000259" key="3">
    <source>
        <dbReference type="PROSITE" id="PS51782"/>
    </source>
</evidence>
<dbReference type="SMART" id="SM00257">
    <property type="entry name" value="LysM"/>
    <property type="match status" value="1"/>
</dbReference>
<evidence type="ECO:0000313" key="5">
    <source>
        <dbReference type="Proteomes" id="UP000091820"/>
    </source>
</evidence>
<dbReference type="STRING" id="37001.A0A1A9WMU1"/>
<keyword evidence="2" id="KW-1133">Transmembrane helix</keyword>
<accession>A0A1A9WMU1</accession>
<dbReference type="InterPro" id="IPR036779">
    <property type="entry name" value="LysM_dom_sf"/>
</dbReference>
<dbReference type="PANTHER" id="PTHR20932">
    <property type="entry name" value="LYSM AND PUTATIVE PEPTIDOGLYCAN-BINDING DOMAIN-CONTAINING PROTEIN"/>
    <property type="match status" value="1"/>
</dbReference>
<feature type="region of interest" description="Disordered" evidence="1">
    <location>
        <begin position="84"/>
        <end position="112"/>
    </location>
</feature>
<dbReference type="EnsemblMetazoa" id="GBRI025436-RA">
    <property type="protein sequence ID" value="GBRI025436-PA"/>
    <property type="gene ID" value="GBRI025436"/>
</dbReference>
<reference evidence="5" key="1">
    <citation type="submission" date="2014-03" db="EMBL/GenBank/DDBJ databases">
        <authorList>
            <person name="Aksoy S."/>
            <person name="Warren W."/>
            <person name="Wilson R.K."/>
        </authorList>
    </citation>
    <scope>NUCLEOTIDE SEQUENCE [LARGE SCALE GENOMIC DNA]</scope>
    <source>
        <strain evidence="5">IAEA</strain>
    </source>
</reference>
<dbReference type="Proteomes" id="UP000091820">
    <property type="component" value="Unassembled WGS sequence"/>
</dbReference>
<feature type="transmembrane region" description="Helical" evidence="2">
    <location>
        <begin position="220"/>
        <end position="243"/>
    </location>
</feature>
<evidence type="ECO:0000256" key="1">
    <source>
        <dbReference type="SAM" id="MobiDB-lite"/>
    </source>
</evidence>
<feature type="compositionally biased region" description="Low complexity" evidence="1">
    <location>
        <begin position="94"/>
        <end position="111"/>
    </location>
</feature>
<keyword evidence="2" id="KW-0472">Membrane</keyword>
<dbReference type="AlphaFoldDB" id="A0A1A9WMU1"/>
<sequence length="294" mass="31839">MEILATRLPRNANHRFDNTIEAKVEPGDTLQAIALRFHCSVGDIKRLNKIDKENEIHAHKVVKIPVTVHNVLLDNFPIVHKSGNSSPKILKTANNSCSSEGSPDSSSGLNSLIRNPLQENEAILSEKLIVASVNASTVAGSSSGEGNVNINDIILNSTLKANTTAIYRDEDADMTAHSRADDAAPLVADSLDASADTLNMHRIRGPSLRTIHWSGSDCDMSWVCLFIFILTLCFVIPLVYVVYIAEHIHHTNISGSLTLQAGMCMDVALATDVGLKVNIIIRSCNNIDIVIDVG</sequence>
<dbReference type="VEuPathDB" id="VectorBase:GBRI025436"/>
<dbReference type="PANTHER" id="PTHR20932:SF13">
    <property type="entry name" value="LD36653P"/>
    <property type="match status" value="1"/>
</dbReference>
<keyword evidence="5" id="KW-1185">Reference proteome</keyword>
<feature type="domain" description="LysM" evidence="3">
    <location>
        <begin position="20"/>
        <end position="64"/>
    </location>
</feature>